<name>Q4TDW0_TETNG</name>
<dbReference type="EMBL" id="CAAE01006004">
    <property type="protein sequence ID" value="CAF88922.1"/>
    <property type="molecule type" value="Genomic_DNA"/>
</dbReference>
<evidence type="ECO:0000259" key="2">
    <source>
        <dbReference type="Pfam" id="PF25092"/>
    </source>
</evidence>
<organism evidence="3">
    <name type="scientific">Tetraodon nigroviridis</name>
    <name type="common">Spotted green pufferfish</name>
    <name type="synonym">Chelonodon nigroviridis</name>
    <dbReference type="NCBI Taxonomy" id="99883"/>
    <lineage>
        <taxon>Eukaryota</taxon>
        <taxon>Metazoa</taxon>
        <taxon>Chordata</taxon>
        <taxon>Craniata</taxon>
        <taxon>Vertebrata</taxon>
        <taxon>Euteleostomi</taxon>
        <taxon>Actinopterygii</taxon>
        <taxon>Neopterygii</taxon>
        <taxon>Teleostei</taxon>
        <taxon>Neoteleostei</taxon>
        <taxon>Acanthomorphata</taxon>
        <taxon>Eupercaria</taxon>
        <taxon>Tetraodontiformes</taxon>
        <taxon>Tetradontoidea</taxon>
        <taxon>Tetraodontidae</taxon>
        <taxon>Tetraodon</taxon>
    </lineage>
</organism>
<dbReference type="Gene3D" id="2.30.30.30">
    <property type="match status" value="1"/>
</dbReference>
<dbReference type="OrthoDB" id="10266249at2759"/>
<dbReference type="AlphaFoldDB" id="Q4TDW0"/>
<gene>
    <name evidence="3" type="ORF">GSTENG00002600001</name>
</gene>
<proteinExistence type="inferred from homology"/>
<reference evidence="3" key="1">
    <citation type="journal article" date="2004" name="Nature">
        <title>Genome duplication in the teleost fish Tetraodon nigroviridis reveals the early vertebrate proto-karyotype.</title>
        <authorList>
            <person name="Jaillon O."/>
            <person name="Aury J.-M."/>
            <person name="Brunet F."/>
            <person name="Petit J.-L."/>
            <person name="Stange-Thomann N."/>
            <person name="Mauceli E."/>
            <person name="Bouneau L."/>
            <person name="Fischer C."/>
            <person name="Ozouf-Costaz C."/>
            <person name="Bernot A."/>
            <person name="Nicaud S."/>
            <person name="Jaffe D."/>
            <person name="Fisher S."/>
            <person name="Lutfalla G."/>
            <person name="Dossat C."/>
            <person name="Segurens B."/>
            <person name="Dasilva C."/>
            <person name="Salanoubat M."/>
            <person name="Levy M."/>
            <person name="Boudet N."/>
            <person name="Castellano S."/>
            <person name="Anthouard V."/>
            <person name="Jubin C."/>
            <person name="Castelli V."/>
            <person name="Katinka M."/>
            <person name="Vacherie B."/>
            <person name="Biemont C."/>
            <person name="Skalli Z."/>
            <person name="Cattolico L."/>
            <person name="Poulain J."/>
            <person name="De Berardinis V."/>
            <person name="Cruaud C."/>
            <person name="Duprat S."/>
            <person name="Brottier P."/>
            <person name="Coutanceau J.-P."/>
            <person name="Gouzy J."/>
            <person name="Parra G."/>
            <person name="Lardier G."/>
            <person name="Chapple C."/>
            <person name="McKernan K.J."/>
            <person name="McEwan P."/>
            <person name="Bosak S."/>
            <person name="Kellis M."/>
            <person name="Volff J.-N."/>
            <person name="Guigo R."/>
            <person name="Zody M.C."/>
            <person name="Mesirov J."/>
            <person name="Lindblad-Toh K."/>
            <person name="Birren B."/>
            <person name="Nusbaum C."/>
            <person name="Kahn D."/>
            <person name="Robinson-Rechavi M."/>
            <person name="Laudet V."/>
            <person name="Schachter V."/>
            <person name="Quetier F."/>
            <person name="Saurin W."/>
            <person name="Scarpelli C."/>
            <person name="Wincker P."/>
            <person name="Lander E.S."/>
            <person name="Weissenbach J."/>
            <person name="Roest Crollius H."/>
        </authorList>
    </citation>
    <scope>NUCLEOTIDE SEQUENCE [LARGE SCALE GENOMIC DNA]</scope>
</reference>
<evidence type="ECO:0000256" key="1">
    <source>
        <dbReference type="ARBA" id="ARBA00008517"/>
    </source>
</evidence>
<dbReference type="PANTHER" id="PTHR12805:SF0">
    <property type="entry name" value="DNA_RNA-BINDING PROTEIN KIN17"/>
    <property type="match status" value="1"/>
</dbReference>
<dbReference type="InterPro" id="IPR037321">
    <property type="entry name" value="KIN17-like"/>
</dbReference>
<sequence>LQEVKDKYSAVVKMIDSGDKLKLDQTHLETVIPAPGKRVLILNGAHRDAEALLEGIEEKSFSATLLLDSGQQKGRRVDVAYEDFSKLA</sequence>
<feature type="domain" description="Kin17 KOW" evidence="2">
    <location>
        <begin position="33"/>
        <end position="88"/>
    </location>
</feature>
<reference evidence="3" key="2">
    <citation type="submission" date="2004-02" db="EMBL/GenBank/DDBJ databases">
        <authorList>
            <consortium name="Genoscope"/>
            <consortium name="Whitehead Institute Centre for Genome Research"/>
        </authorList>
    </citation>
    <scope>NUCLEOTIDE SEQUENCE</scope>
</reference>
<dbReference type="GO" id="GO:0006260">
    <property type="term" value="P:DNA replication"/>
    <property type="evidence" value="ECO:0007669"/>
    <property type="project" value="TreeGrafter"/>
</dbReference>
<dbReference type="GO" id="GO:0005634">
    <property type="term" value="C:nucleus"/>
    <property type="evidence" value="ECO:0007669"/>
    <property type="project" value="TreeGrafter"/>
</dbReference>
<feature type="non-terminal residue" evidence="3">
    <location>
        <position position="88"/>
    </location>
</feature>
<dbReference type="KEGG" id="tng:GSTEN00002600G001"/>
<dbReference type="PANTHER" id="PTHR12805">
    <property type="entry name" value="KIN17 KIN, ANTIGENIC DETERMINANT OF RECA PROTEIN HOMOLOG"/>
    <property type="match status" value="1"/>
</dbReference>
<dbReference type="InterPro" id="IPR041995">
    <property type="entry name" value="KOW_KIN17"/>
</dbReference>
<comment type="caution">
    <text evidence="3">The sequence shown here is derived from an EMBL/GenBank/DDBJ whole genome shotgun (WGS) entry which is preliminary data.</text>
</comment>
<comment type="similarity">
    <text evidence="1">Belongs to the KIN17 family.</text>
</comment>
<dbReference type="Pfam" id="PF25092">
    <property type="entry name" value="SH3_KIN17_C"/>
    <property type="match status" value="1"/>
</dbReference>
<dbReference type="InterPro" id="IPR014722">
    <property type="entry name" value="Rib_uL2_dom2"/>
</dbReference>
<dbReference type="FunFam" id="2.30.30.30:FF:000021">
    <property type="entry name" value="DNA/RNA-binding protein KIN17, putative"/>
    <property type="match status" value="1"/>
</dbReference>
<dbReference type="CDD" id="cd13155">
    <property type="entry name" value="KOW_KIN17"/>
    <property type="match status" value="1"/>
</dbReference>
<dbReference type="GO" id="GO:0006974">
    <property type="term" value="P:DNA damage response"/>
    <property type="evidence" value="ECO:0007669"/>
    <property type="project" value="TreeGrafter"/>
</dbReference>
<feature type="non-terminal residue" evidence="3">
    <location>
        <position position="1"/>
    </location>
</feature>
<dbReference type="GO" id="GO:0003690">
    <property type="term" value="F:double-stranded DNA binding"/>
    <property type="evidence" value="ECO:0007669"/>
    <property type="project" value="TreeGrafter"/>
</dbReference>
<accession>Q4TDW0</accession>
<protein>
    <submittedName>
        <fullName evidence="3">(spotted green pufferfish) hypothetical protein</fullName>
    </submittedName>
</protein>
<dbReference type="Gene3D" id="2.30.30.140">
    <property type="match status" value="1"/>
</dbReference>
<evidence type="ECO:0000313" key="3">
    <source>
        <dbReference type="EMBL" id="CAF88922.1"/>
    </source>
</evidence>